<keyword evidence="2" id="KW-1133">Transmembrane helix</keyword>
<evidence type="ECO:0000313" key="4">
    <source>
        <dbReference type="Proteomes" id="UP000598217"/>
    </source>
</evidence>
<dbReference type="InterPro" id="IPR046214">
    <property type="entry name" value="DUF6247"/>
</dbReference>
<evidence type="ECO:0000256" key="2">
    <source>
        <dbReference type="SAM" id="Phobius"/>
    </source>
</evidence>
<comment type="caution">
    <text evidence="3">The sequence shown here is derived from an EMBL/GenBank/DDBJ whole genome shotgun (WGS) entry which is preliminary data.</text>
</comment>
<feature type="compositionally biased region" description="Basic residues" evidence="1">
    <location>
        <begin position="124"/>
        <end position="133"/>
    </location>
</feature>
<sequence>MNLLLLARTAAAAIGLVTFVYLLHHDSWRAENLFLVPDLVLCAALAAAALLPARRARAGLLFAFGLGAGVLMTSASSYAVRGEPGAAGGCSPTGGTVEALTRIPPVDDRRGGLRRRNLEVGVRRTHMPARSRRAQGSPEQSPNERINRNPRAIRSALLPEEAGDFDRECRRVMNEARESLGIAPVNECLDRWWHVAMSSRDPEAHRRMLDTAAKVERGEPVCTVPWSELKARLGL</sequence>
<keyword evidence="2" id="KW-0812">Transmembrane</keyword>
<dbReference type="Pfam" id="PF19760">
    <property type="entry name" value="DUF6247"/>
    <property type="match status" value="1"/>
</dbReference>
<name>A0ABR9HE21_9ACTN</name>
<protein>
    <submittedName>
        <fullName evidence="3">Uncharacterized protein</fullName>
    </submittedName>
</protein>
<dbReference type="RefSeq" id="WP_229826302.1">
    <property type="nucleotide sequence ID" value="NZ_BMXJ01000006.1"/>
</dbReference>
<dbReference type="EMBL" id="JADBDY010000001">
    <property type="protein sequence ID" value="MBE1457283.1"/>
    <property type="molecule type" value="Genomic_DNA"/>
</dbReference>
<keyword evidence="4" id="KW-1185">Reference proteome</keyword>
<organism evidence="3 4">
    <name type="scientific">Nocardiopsis terrae</name>
    <dbReference type="NCBI Taxonomy" id="372655"/>
    <lineage>
        <taxon>Bacteria</taxon>
        <taxon>Bacillati</taxon>
        <taxon>Actinomycetota</taxon>
        <taxon>Actinomycetes</taxon>
        <taxon>Streptosporangiales</taxon>
        <taxon>Nocardiopsidaceae</taxon>
        <taxon>Nocardiopsis</taxon>
    </lineage>
</organism>
<gene>
    <name evidence="3" type="ORF">H4W79_001497</name>
</gene>
<evidence type="ECO:0000313" key="3">
    <source>
        <dbReference type="EMBL" id="MBE1457283.1"/>
    </source>
</evidence>
<reference evidence="3 4" key="1">
    <citation type="submission" date="2020-10" db="EMBL/GenBank/DDBJ databases">
        <title>Sequencing the genomes of 1000 actinobacteria strains.</title>
        <authorList>
            <person name="Klenk H.-P."/>
        </authorList>
    </citation>
    <scope>NUCLEOTIDE SEQUENCE [LARGE SCALE GENOMIC DNA]</scope>
    <source>
        <strain evidence="3 4">DSM 45157</strain>
    </source>
</reference>
<evidence type="ECO:0000256" key="1">
    <source>
        <dbReference type="SAM" id="MobiDB-lite"/>
    </source>
</evidence>
<feature type="region of interest" description="Disordered" evidence="1">
    <location>
        <begin position="124"/>
        <end position="152"/>
    </location>
</feature>
<accession>A0ABR9HE21</accession>
<keyword evidence="2" id="KW-0472">Membrane</keyword>
<feature type="transmembrane region" description="Helical" evidence="2">
    <location>
        <begin position="58"/>
        <end position="80"/>
    </location>
</feature>
<dbReference type="Proteomes" id="UP000598217">
    <property type="component" value="Unassembled WGS sequence"/>
</dbReference>
<proteinExistence type="predicted"/>
<feature type="transmembrane region" description="Helical" evidence="2">
    <location>
        <begin position="32"/>
        <end position="51"/>
    </location>
</feature>